<name>A0ABD3TGC1_9LAMI</name>
<evidence type="ECO:0000313" key="1">
    <source>
        <dbReference type="EMBL" id="KAL3835233.1"/>
    </source>
</evidence>
<proteinExistence type="predicted"/>
<accession>A0ABD3TGC1</accession>
<gene>
    <name evidence="1" type="ORF">ACJIZ3_009969</name>
</gene>
<reference evidence="1 2" key="1">
    <citation type="submission" date="2024-12" db="EMBL/GenBank/DDBJ databases">
        <title>The unique morphological basis and parallel evolutionary history of personate flowers in Penstemon.</title>
        <authorList>
            <person name="Depatie T.H."/>
            <person name="Wessinger C.A."/>
        </authorList>
    </citation>
    <scope>NUCLEOTIDE SEQUENCE [LARGE SCALE GENOMIC DNA]</scope>
    <source>
        <strain evidence="1">WTNN_2</strain>
        <tissue evidence="1">Leaf</tissue>
    </source>
</reference>
<sequence length="83" mass="9684">MSNAKEHLHMTFGVWRLETPNVKCQKTRKNTEIRSEKKRSGETYTKRTIILLLLCCRQCKHYSLIGRMPYILNSIQTPGKFGA</sequence>
<evidence type="ECO:0000313" key="2">
    <source>
        <dbReference type="Proteomes" id="UP001634393"/>
    </source>
</evidence>
<keyword evidence="2" id="KW-1185">Reference proteome</keyword>
<comment type="caution">
    <text evidence="1">The sequence shown here is derived from an EMBL/GenBank/DDBJ whole genome shotgun (WGS) entry which is preliminary data.</text>
</comment>
<dbReference type="EMBL" id="JBJXBP010000004">
    <property type="protein sequence ID" value="KAL3835233.1"/>
    <property type="molecule type" value="Genomic_DNA"/>
</dbReference>
<dbReference type="AlphaFoldDB" id="A0ABD3TGC1"/>
<protein>
    <submittedName>
        <fullName evidence="1">Uncharacterized protein</fullName>
    </submittedName>
</protein>
<dbReference type="Proteomes" id="UP001634393">
    <property type="component" value="Unassembled WGS sequence"/>
</dbReference>
<organism evidence="1 2">
    <name type="scientific">Penstemon smallii</name>
    <dbReference type="NCBI Taxonomy" id="265156"/>
    <lineage>
        <taxon>Eukaryota</taxon>
        <taxon>Viridiplantae</taxon>
        <taxon>Streptophyta</taxon>
        <taxon>Embryophyta</taxon>
        <taxon>Tracheophyta</taxon>
        <taxon>Spermatophyta</taxon>
        <taxon>Magnoliopsida</taxon>
        <taxon>eudicotyledons</taxon>
        <taxon>Gunneridae</taxon>
        <taxon>Pentapetalae</taxon>
        <taxon>asterids</taxon>
        <taxon>lamiids</taxon>
        <taxon>Lamiales</taxon>
        <taxon>Plantaginaceae</taxon>
        <taxon>Cheloneae</taxon>
        <taxon>Penstemon</taxon>
    </lineage>
</organism>